<dbReference type="InterPro" id="IPR056857">
    <property type="entry name" value="TPR_AP5Z1_N"/>
</dbReference>
<evidence type="ECO:0000256" key="1">
    <source>
        <dbReference type="SAM" id="MobiDB-lite"/>
    </source>
</evidence>
<reference evidence="6" key="2">
    <citation type="submission" date="2025-08" db="UniProtKB">
        <authorList>
            <consortium name="RefSeq"/>
        </authorList>
    </citation>
    <scope>IDENTIFICATION</scope>
</reference>
<dbReference type="InterPro" id="IPR055450">
    <property type="entry name" value="AP5Z1_ARM"/>
</dbReference>
<name>A0ABM4B6N8_HYDVU</name>
<dbReference type="Pfam" id="PF25154">
    <property type="entry name" value="TPR_AP5Z1_C"/>
    <property type="match status" value="1"/>
</dbReference>
<feature type="domain" description="AP-5 complex subunit zeta-1 C-terminal TPR" evidence="4">
    <location>
        <begin position="519"/>
        <end position="838"/>
    </location>
</feature>
<feature type="region of interest" description="Disordered" evidence="1">
    <location>
        <begin position="294"/>
        <end position="333"/>
    </location>
</feature>
<accession>A0ABM4B6N8</accession>
<feature type="compositionally biased region" description="Basic and acidic residues" evidence="1">
    <location>
        <begin position="320"/>
        <end position="331"/>
    </location>
</feature>
<evidence type="ECO:0000259" key="3">
    <source>
        <dbReference type="Pfam" id="PF25153"/>
    </source>
</evidence>
<keyword evidence="5" id="KW-1185">Reference proteome</keyword>
<dbReference type="RefSeq" id="XP_065644504.1">
    <property type="nucleotide sequence ID" value="XM_065788432.1"/>
</dbReference>
<evidence type="ECO:0000313" key="6">
    <source>
        <dbReference type="RefSeq" id="XP_065644504.1"/>
    </source>
</evidence>
<dbReference type="Proteomes" id="UP001652625">
    <property type="component" value="Chromosome 01"/>
</dbReference>
<feature type="compositionally biased region" description="Low complexity" evidence="1">
    <location>
        <begin position="294"/>
        <end position="309"/>
    </location>
</feature>
<protein>
    <submittedName>
        <fullName evidence="6">AP-5 complex subunit zeta-1 isoform X2</fullName>
    </submittedName>
</protein>
<dbReference type="PANTHER" id="PTHR46488:SF1">
    <property type="entry name" value="AP-5 COMPLEX SUBUNIT ZETA-1"/>
    <property type="match status" value="1"/>
</dbReference>
<feature type="domain" description="AP-5 complex subunit zeta-1 N-terminal TPR" evidence="3">
    <location>
        <begin position="211"/>
        <end position="258"/>
    </location>
</feature>
<evidence type="ECO:0000259" key="4">
    <source>
        <dbReference type="Pfam" id="PF25154"/>
    </source>
</evidence>
<organism evidence="5 6">
    <name type="scientific">Hydra vulgaris</name>
    <name type="common">Hydra</name>
    <name type="synonym">Hydra attenuata</name>
    <dbReference type="NCBI Taxonomy" id="6087"/>
    <lineage>
        <taxon>Eukaryota</taxon>
        <taxon>Metazoa</taxon>
        <taxon>Cnidaria</taxon>
        <taxon>Hydrozoa</taxon>
        <taxon>Hydroidolina</taxon>
        <taxon>Anthoathecata</taxon>
        <taxon>Aplanulata</taxon>
        <taxon>Hydridae</taxon>
        <taxon>Hydra</taxon>
    </lineage>
</organism>
<dbReference type="GeneID" id="124810135"/>
<sequence length="845" mass="97069">MSSEIENKIPSELRYLCECLLNKFSSIKEDKKVSVIEDLRLIVLRLMIDKNTYSFSPPAELKKKLYEDLIELSLTKDKKYALGFNLSIKLMVIFLLRILHYFEPCSSISYQSKMSNSIKSDAYYLDGLLLQRSLDLTLKDNVIASLKYNELQGIGFKKCLLFLPSTYTFLWSFTDASEISQYLCQLLIMKNNTATKSRLTLIGSSQKSTLVQTNELDGSISRDIFTVLNLSKLYNDQQMLNVYSFSILKSWLQFVDNQVEISDCLSSGFNKFSGSTLSRSSSRVFDNYSDSDSVNTSLSSSSSCSSIKSFDGESNADQLDLGKNRTPDKSRTPLHFDGPAFDSISIKSDILVNSSSSLKSVAVRYCLRLIFQSEKVPKQDSNRSVITASVVEAISILIILCKNDPILAQRVYPDIKRLYKRIESPRLTARKVFLSLLQFFVTYHADTLMPIDEILDLYFKEIPCSYLNNEIACYELVQFCLDNKSFCSVNEVVLKYTPNIFKIFAWWCCSFLEDSFEFVEMVTNSSNCIELLSIILDLPCLAYLLNLKSQKVLNDEVKMKEQLGQNYTSKLYKDKFTYIMRETFVGYITDDKMAELHKLIKPFESYPRVQYSSEIVPHLLKSYFNKLRHLNDPKSLMSIYPLILKRIFLLFPQNSSQKKIIKIFCEEVCNIVSVVPDVISTYHRETIALFDQFTFSEFVNTQPFLSRLAWCISLGIESCKDKSQVSQYYEKFESIIYRIINYFSGQEDPEIICSFISTLSKLAAFSQELIPKAIICLNKLSSAKFETDEPRFQYVVTFSKELSSILKRPKVAESILCGLCKPTPWHLDPHDSLLLKIHFLTSKFT</sequence>
<dbReference type="Pfam" id="PF25153">
    <property type="entry name" value="TPR_AP5Z1"/>
    <property type="match status" value="1"/>
</dbReference>
<dbReference type="PANTHER" id="PTHR46488">
    <property type="entry name" value="AP-5 COMPLEX SUBUNIT ZETA-1"/>
    <property type="match status" value="1"/>
</dbReference>
<proteinExistence type="predicted"/>
<feature type="domain" description="AP-5 complex subunit zeta-1 ARM repeats" evidence="2">
    <location>
        <begin position="387"/>
        <end position="502"/>
    </location>
</feature>
<evidence type="ECO:0000259" key="2">
    <source>
        <dbReference type="Pfam" id="PF14764"/>
    </source>
</evidence>
<gene>
    <name evidence="6" type="primary">LOC124810135</name>
</gene>
<dbReference type="InterPro" id="IPR056856">
    <property type="entry name" value="TPR_AP5Z1_C"/>
</dbReference>
<dbReference type="Pfam" id="PF14764">
    <property type="entry name" value="SPG48"/>
    <property type="match status" value="1"/>
</dbReference>
<reference evidence="5" key="1">
    <citation type="submission" date="2025-05" db="UniProtKB">
        <authorList>
            <consortium name="RefSeq"/>
        </authorList>
    </citation>
    <scope>NUCLEOTIDE SEQUENCE [LARGE SCALE GENOMIC DNA]</scope>
</reference>
<dbReference type="InterPro" id="IPR028222">
    <property type="entry name" value="AP5Z1"/>
</dbReference>
<evidence type="ECO:0000313" key="5">
    <source>
        <dbReference type="Proteomes" id="UP001652625"/>
    </source>
</evidence>